<dbReference type="InterPro" id="IPR036412">
    <property type="entry name" value="HAD-like_sf"/>
</dbReference>
<keyword evidence="5 7" id="KW-0378">Hydrolase</keyword>
<evidence type="ECO:0000256" key="3">
    <source>
        <dbReference type="ARBA" id="ARBA00011881"/>
    </source>
</evidence>
<evidence type="ECO:0000313" key="8">
    <source>
        <dbReference type="EMBL" id="MFC3702586.1"/>
    </source>
</evidence>
<dbReference type="NCBIfam" id="TIGR01662">
    <property type="entry name" value="HAD-SF-IIIA"/>
    <property type="match status" value="1"/>
</dbReference>
<comment type="function">
    <text evidence="7">Catalyzes the hydrolysis of 3-deoxy-D-manno-octulosonate 8-phosphate (KDO 8-P) to 3-deoxy-D-manno-octulosonate (KDO) and inorganic phosphate.</text>
</comment>
<accession>A0ABV7WUW8</accession>
<evidence type="ECO:0000256" key="7">
    <source>
        <dbReference type="PIRNR" id="PIRNR006118"/>
    </source>
</evidence>
<organism evidence="8 9">
    <name type="scientific">Reinekea marina</name>
    <dbReference type="NCBI Taxonomy" id="1310421"/>
    <lineage>
        <taxon>Bacteria</taxon>
        <taxon>Pseudomonadati</taxon>
        <taxon>Pseudomonadota</taxon>
        <taxon>Gammaproteobacteria</taxon>
        <taxon>Oceanospirillales</taxon>
        <taxon>Saccharospirillaceae</taxon>
        <taxon>Reinekea</taxon>
    </lineage>
</organism>
<dbReference type="SFLD" id="SFLDG01136">
    <property type="entry name" value="C1.6:_Phosphoserine_Phosphatas"/>
    <property type="match status" value="1"/>
</dbReference>
<proteinExistence type="inferred from homology"/>
<dbReference type="SFLD" id="SFLDG01138">
    <property type="entry name" value="C1.6.2:_Deoxy-d-mannose-octulo"/>
    <property type="match status" value="1"/>
</dbReference>
<keyword evidence="7" id="KW-0448">Lipopolysaccharide biosynthesis</keyword>
<keyword evidence="6 7" id="KW-0460">Magnesium</keyword>
<comment type="caution">
    <text evidence="8">The sequence shown here is derived from an EMBL/GenBank/DDBJ whole genome shotgun (WGS) entry which is preliminary data.</text>
</comment>
<dbReference type="PANTHER" id="PTHR21485">
    <property type="entry name" value="HAD SUPERFAMILY MEMBERS CMAS AND KDSC"/>
    <property type="match status" value="1"/>
</dbReference>
<name>A0ABV7WUW8_9GAMM</name>
<dbReference type="SFLD" id="SFLDS00003">
    <property type="entry name" value="Haloacid_Dehalogenase"/>
    <property type="match status" value="1"/>
</dbReference>
<sequence length="186" mass="20513">MEISSELNKKLSKLSLVVFDVDGVLTDGKLYYTEQGEAIKVFHVRDGVGLKLLSDMGIQVAIVTAKDSKMVAKRISELGIKYYFPGVKNKQNKVTELASKLGLPLEEVAFVGDDMVDIPAINVVGVSMCPSDAYDYVLENVDYIVPKKGGEGVARHVCDLLLKAQGKYKLAYEKSMSADFERKRTI</sequence>
<evidence type="ECO:0000313" key="9">
    <source>
        <dbReference type="Proteomes" id="UP001595710"/>
    </source>
</evidence>
<comment type="subunit">
    <text evidence="3 7">Homotetramer.</text>
</comment>
<dbReference type="CDD" id="cd01630">
    <property type="entry name" value="HAD_KDO-like"/>
    <property type="match status" value="1"/>
</dbReference>
<evidence type="ECO:0000256" key="1">
    <source>
        <dbReference type="ARBA" id="ARBA00001946"/>
    </source>
</evidence>
<evidence type="ECO:0000256" key="5">
    <source>
        <dbReference type="ARBA" id="ARBA00022801"/>
    </source>
</evidence>
<reference evidence="9" key="1">
    <citation type="journal article" date="2019" name="Int. J. Syst. Evol. Microbiol.">
        <title>The Global Catalogue of Microorganisms (GCM) 10K type strain sequencing project: providing services to taxonomists for standard genome sequencing and annotation.</title>
        <authorList>
            <consortium name="The Broad Institute Genomics Platform"/>
            <consortium name="The Broad Institute Genome Sequencing Center for Infectious Disease"/>
            <person name="Wu L."/>
            <person name="Ma J."/>
        </authorList>
    </citation>
    <scope>NUCLEOTIDE SEQUENCE [LARGE SCALE GENOMIC DNA]</scope>
    <source>
        <strain evidence="9">CECT 8288</strain>
    </source>
</reference>
<dbReference type="NCBIfam" id="TIGR01670">
    <property type="entry name" value="KdsC-phosphatas"/>
    <property type="match status" value="1"/>
</dbReference>
<dbReference type="EMBL" id="JBHRYN010000013">
    <property type="protein sequence ID" value="MFC3702586.1"/>
    <property type="molecule type" value="Genomic_DNA"/>
</dbReference>
<evidence type="ECO:0000256" key="6">
    <source>
        <dbReference type="ARBA" id="ARBA00022842"/>
    </source>
</evidence>
<dbReference type="InterPro" id="IPR023214">
    <property type="entry name" value="HAD_sf"/>
</dbReference>
<dbReference type="PIRSF" id="PIRSF006118">
    <property type="entry name" value="KDO8-P_Ptase"/>
    <property type="match status" value="1"/>
</dbReference>
<dbReference type="EC" id="3.1.3.45" evidence="7"/>
<dbReference type="SUPFAM" id="SSF56784">
    <property type="entry name" value="HAD-like"/>
    <property type="match status" value="1"/>
</dbReference>
<dbReference type="Pfam" id="PF00702">
    <property type="entry name" value="Hydrolase"/>
    <property type="match status" value="1"/>
</dbReference>
<dbReference type="InterPro" id="IPR006549">
    <property type="entry name" value="HAD-SF_hydro_IIIA"/>
</dbReference>
<evidence type="ECO:0000256" key="4">
    <source>
        <dbReference type="ARBA" id="ARBA00022723"/>
    </source>
</evidence>
<evidence type="ECO:0000256" key="2">
    <source>
        <dbReference type="ARBA" id="ARBA00005893"/>
    </source>
</evidence>
<comment type="cofactor">
    <cofactor evidence="1 7">
        <name>Mg(2+)</name>
        <dbReference type="ChEBI" id="CHEBI:18420"/>
    </cofactor>
</comment>
<dbReference type="InterPro" id="IPR010023">
    <property type="entry name" value="KdsC_fam"/>
</dbReference>
<comment type="similarity">
    <text evidence="2 7">Belongs to the KdsC family.</text>
</comment>
<protein>
    <recommendedName>
        <fullName evidence="7">3-deoxy-D-manno-octulosonate 8-phosphate phosphatase KdsC</fullName>
        <ecNumber evidence="7">3.1.3.45</ecNumber>
    </recommendedName>
    <alternativeName>
        <fullName evidence="7">KDO 8-P phosphatase</fullName>
    </alternativeName>
</protein>
<gene>
    <name evidence="8" type="ORF">ACFOND_13155</name>
</gene>
<dbReference type="PANTHER" id="PTHR21485:SF3">
    <property type="entry name" value="N-ACYLNEURAMINATE CYTIDYLYLTRANSFERASE"/>
    <property type="match status" value="1"/>
</dbReference>
<dbReference type="InterPro" id="IPR050793">
    <property type="entry name" value="CMP-NeuNAc_synthase"/>
</dbReference>
<comment type="catalytic activity">
    <reaction evidence="7">
        <text>3-deoxy-alpha-D-manno-2-octulosonate-8-phosphate + H2O = 3-deoxy-alpha-D-manno-oct-2-ulosonate + phosphate</text>
        <dbReference type="Rhea" id="RHEA:11500"/>
        <dbReference type="ChEBI" id="CHEBI:15377"/>
        <dbReference type="ChEBI" id="CHEBI:43474"/>
        <dbReference type="ChEBI" id="CHEBI:85985"/>
        <dbReference type="ChEBI" id="CHEBI:85986"/>
        <dbReference type="EC" id="3.1.3.45"/>
    </reaction>
</comment>
<keyword evidence="4 7" id="KW-0479">Metal-binding</keyword>
<keyword evidence="9" id="KW-1185">Reference proteome</keyword>
<dbReference type="Proteomes" id="UP001595710">
    <property type="component" value="Unassembled WGS sequence"/>
</dbReference>
<dbReference type="Gene3D" id="3.40.50.1000">
    <property type="entry name" value="HAD superfamily/HAD-like"/>
    <property type="match status" value="1"/>
</dbReference>
<dbReference type="RefSeq" id="WP_290281970.1">
    <property type="nucleotide sequence ID" value="NZ_JAUFQI010000001.1"/>
</dbReference>